<dbReference type="EMBL" id="CM016762">
    <property type="protein sequence ID" value="TMS37515.1"/>
    <property type="molecule type" value="Genomic_DNA"/>
</dbReference>
<dbReference type="AlphaFoldDB" id="A0A4U8UXA8"/>
<reference evidence="1 2" key="2">
    <citation type="journal article" date="2019" name="G3 (Bethesda)">
        <title>Hybrid Assembly of the Genome of the Entomopathogenic Nematode Steinernema carpocapsae Identifies the X-Chromosome.</title>
        <authorList>
            <person name="Serra L."/>
            <person name="Macchietto M."/>
            <person name="Macias-Munoz A."/>
            <person name="McGill C.J."/>
            <person name="Rodriguez I.M."/>
            <person name="Rodriguez B."/>
            <person name="Murad R."/>
            <person name="Mortazavi A."/>
        </authorList>
    </citation>
    <scope>NUCLEOTIDE SEQUENCE [LARGE SCALE GENOMIC DNA]</scope>
    <source>
        <strain evidence="1 2">ALL</strain>
    </source>
</reference>
<keyword evidence="2" id="KW-1185">Reference proteome</keyword>
<comment type="caution">
    <text evidence="1">The sequence shown here is derived from an EMBL/GenBank/DDBJ whole genome shotgun (WGS) entry which is preliminary data.</text>
</comment>
<dbReference type="InterPro" id="IPR036179">
    <property type="entry name" value="Ig-like_dom_sf"/>
</dbReference>
<gene>
    <name evidence="1" type="ORF">L596_004429</name>
</gene>
<evidence type="ECO:0000313" key="2">
    <source>
        <dbReference type="Proteomes" id="UP000298663"/>
    </source>
</evidence>
<dbReference type="SUPFAM" id="SSF48726">
    <property type="entry name" value="Immunoglobulin"/>
    <property type="match status" value="1"/>
</dbReference>
<evidence type="ECO:0008006" key="3">
    <source>
        <dbReference type="Google" id="ProtNLM"/>
    </source>
</evidence>
<accession>A0A4U8UXA8</accession>
<dbReference type="OrthoDB" id="10585515at2759"/>
<protein>
    <recommendedName>
        <fullName evidence="3">Ig-like domain-containing protein</fullName>
    </recommendedName>
</protein>
<name>A0A4U8UXA8_STECR</name>
<organism evidence="1 2">
    <name type="scientific">Steinernema carpocapsae</name>
    <name type="common">Entomopathogenic nematode</name>
    <dbReference type="NCBI Taxonomy" id="34508"/>
    <lineage>
        <taxon>Eukaryota</taxon>
        <taxon>Metazoa</taxon>
        <taxon>Ecdysozoa</taxon>
        <taxon>Nematoda</taxon>
        <taxon>Chromadorea</taxon>
        <taxon>Rhabditida</taxon>
        <taxon>Tylenchina</taxon>
        <taxon>Panagrolaimomorpha</taxon>
        <taxon>Strongyloidoidea</taxon>
        <taxon>Steinernematidae</taxon>
        <taxon>Steinernema</taxon>
    </lineage>
</organism>
<dbReference type="EMBL" id="AZBU02000001">
    <property type="protein sequence ID" value="TMS37515.1"/>
    <property type="molecule type" value="Genomic_DNA"/>
</dbReference>
<sequence length="135" mass="15556">MEVDVRKRNDTEKIIKTLPTNYDMYFWVFTGASNLVHCEFDTSSLRSKRIVSQSNASNVNVSYADSPFGWMYSNLVIYNTSRENSGIYTCLNENNDTNSFELIFGLDYEDNASPGFDFYTKLLLVLGLSYVFWSI</sequence>
<reference evidence="1 2" key="1">
    <citation type="journal article" date="2015" name="Genome Biol.">
        <title>Comparative genomics of Steinernema reveals deeply conserved gene regulatory networks.</title>
        <authorList>
            <person name="Dillman A.R."/>
            <person name="Macchietto M."/>
            <person name="Porter C.F."/>
            <person name="Rogers A."/>
            <person name="Williams B."/>
            <person name="Antoshechkin I."/>
            <person name="Lee M.M."/>
            <person name="Goodwin Z."/>
            <person name="Lu X."/>
            <person name="Lewis E.E."/>
            <person name="Goodrich-Blair H."/>
            <person name="Stock S.P."/>
            <person name="Adams B.J."/>
            <person name="Sternberg P.W."/>
            <person name="Mortazavi A."/>
        </authorList>
    </citation>
    <scope>NUCLEOTIDE SEQUENCE [LARGE SCALE GENOMIC DNA]</scope>
    <source>
        <strain evidence="1 2">ALL</strain>
    </source>
</reference>
<evidence type="ECO:0000313" key="1">
    <source>
        <dbReference type="EMBL" id="TMS37515.1"/>
    </source>
</evidence>
<proteinExistence type="predicted"/>
<dbReference type="Proteomes" id="UP000298663">
    <property type="component" value="Chromosome X"/>
</dbReference>